<sequence>MKSFARVAVFPVVTLLSIGVANAQPKPAVLSALPPQNFAFCLNTDATVVISDTVATEVGVVITNVGNGLTNTSGSVVVAANNFYGKGAGSEWRSAMGQFSLAGGNCYNIASMNKTTSPSGTAWTCALTSGAASGAGATITGVISTQTQVTPIASGYVMAGVSATLNNAPSVNCPY</sequence>
<evidence type="ECO:0000313" key="3">
    <source>
        <dbReference type="Proteomes" id="UP000652760"/>
    </source>
</evidence>
<organism evidence="2 3">
    <name type="scientific">Azospirillum endophyticum</name>
    <dbReference type="NCBI Taxonomy" id="2800326"/>
    <lineage>
        <taxon>Bacteria</taxon>
        <taxon>Pseudomonadati</taxon>
        <taxon>Pseudomonadota</taxon>
        <taxon>Alphaproteobacteria</taxon>
        <taxon>Rhodospirillales</taxon>
        <taxon>Azospirillaceae</taxon>
        <taxon>Azospirillum</taxon>
    </lineage>
</organism>
<comment type="caution">
    <text evidence="2">The sequence shown here is derived from an EMBL/GenBank/DDBJ whole genome shotgun (WGS) entry which is preliminary data.</text>
</comment>
<dbReference type="Proteomes" id="UP000652760">
    <property type="component" value="Unassembled WGS sequence"/>
</dbReference>
<reference evidence="3" key="1">
    <citation type="submission" date="2021-01" db="EMBL/GenBank/DDBJ databases">
        <title>Genome public.</title>
        <authorList>
            <person name="Liu C."/>
            <person name="Sun Q."/>
        </authorList>
    </citation>
    <scope>NUCLEOTIDE SEQUENCE [LARGE SCALE GENOMIC DNA]</scope>
    <source>
        <strain evidence="3">YIM B02556</strain>
    </source>
</reference>
<proteinExistence type="predicted"/>
<gene>
    <name evidence="2" type="ORF">JHL17_05740</name>
</gene>
<keyword evidence="1" id="KW-0732">Signal</keyword>
<feature type="signal peptide" evidence="1">
    <location>
        <begin position="1"/>
        <end position="23"/>
    </location>
</feature>
<protein>
    <submittedName>
        <fullName evidence="2">Uncharacterized protein</fullName>
    </submittedName>
</protein>
<accession>A0ABS1F0F9</accession>
<feature type="chain" id="PRO_5045680563" evidence="1">
    <location>
        <begin position="24"/>
        <end position="175"/>
    </location>
</feature>
<dbReference type="EMBL" id="JAENHM010000020">
    <property type="protein sequence ID" value="MBK1836909.1"/>
    <property type="molecule type" value="Genomic_DNA"/>
</dbReference>
<evidence type="ECO:0000256" key="1">
    <source>
        <dbReference type="SAM" id="SignalP"/>
    </source>
</evidence>
<dbReference type="RefSeq" id="WP_200191099.1">
    <property type="nucleotide sequence ID" value="NZ_JAENHM010000020.1"/>
</dbReference>
<name>A0ABS1F0F9_9PROT</name>
<evidence type="ECO:0000313" key="2">
    <source>
        <dbReference type="EMBL" id="MBK1836909.1"/>
    </source>
</evidence>
<keyword evidence="3" id="KW-1185">Reference proteome</keyword>